<keyword evidence="1" id="KW-0677">Repeat</keyword>
<feature type="repeat" description="TPR" evidence="3">
    <location>
        <begin position="334"/>
        <end position="367"/>
    </location>
</feature>
<feature type="repeat" description="TPR" evidence="3">
    <location>
        <begin position="197"/>
        <end position="230"/>
    </location>
</feature>
<keyword evidence="6" id="KW-1185">Reference proteome</keyword>
<dbReference type="EMBL" id="JBHUOZ010000003">
    <property type="protein sequence ID" value="MFD2921762.1"/>
    <property type="molecule type" value="Genomic_DNA"/>
</dbReference>
<feature type="signal peptide" evidence="4">
    <location>
        <begin position="1"/>
        <end position="19"/>
    </location>
</feature>
<evidence type="ECO:0000256" key="4">
    <source>
        <dbReference type="SAM" id="SignalP"/>
    </source>
</evidence>
<dbReference type="InterPro" id="IPR019734">
    <property type="entry name" value="TPR_rpt"/>
</dbReference>
<gene>
    <name evidence="5" type="ORF">ACFS6H_18725</name>
</gene>
<name>A0ABW6AAG9_9BACT</name>
<dbReference type="PANTHER" id="PTHR44858:SF1">
    <property type="entry name" value="UDP-N-ACETYLGLUCOSAMINE--PEPTIDE N-ACETYLGLUCOSAMINYLTRANSFERASE SPINDLY-RELATED"/>
    <property type="match status" value="1"/>
</dbReference>
<keyword evidence="4" id="KW-0732">Signal</keyword>
<comment type="caution">
    <text evidence="5">The sequence shown here is derived from an EMBL/GenBank/DDBJ whole genome shotgun (WGS) entry which is preliminary data.</text>
</comment>
<evidence type="ECO:0000256" key="1">
    <source>
        <dbReference type="ARBA" id="ARBA00022737"/>
    </source>
</evidence>
<feature type="repeat" description="TPR" evidence="3">
    <location>
        <begin position="163"/>
        <end position="196"/>
    </location>
</feature>
<evidence type="ECO:0000313" key="5">
    <source>
        <dbReference type="EMBL" id="MFD2921762.1"/>
    </source>
</evidence>
<evidence type="ECO:0000256" key="3">
    <source>
        <dbReference type="PROSITE-ProRule" id="PRU00339"/>
    </source>
</evidence>
<keyword evidence="2 3" id="KW-0802">TPR repeat</keyword>
<feature type="repeat" description="TPR" evidence="3">
    <location>
        <begin position="90"/>
        <end position="123"/>
    </location>
</feature>
<feature type="repeat" description="TPR" evidence="3">
    <location>
        <begin position="300"/>
        <end position="333"/>
    </location>
</feature>
<reference evidence="6" key="1">
    <citation type="journal article" date="2019" name="Int. J. Syst. Evol. Microbiol.">
        <title>The Global Catalogue of Microorganisms (GCM) 10K type strain sequencing project: providing services to taxonomists for standard genome sequencing and annotation.</title>
        <authorList>
            <consortium name="The Broad Institute Genomics Platform"/>
            <consortium name="The Broad Institute Genome Sequencing Center for Infectious Disease"/>
            <person name="Wu L."/>
            <person name="Ma J."/>
        </authorList>
    </citation>
    <scope>NUCLEOTIDE SEQUENCE [LARGE SCALE GENOMIC DNA]</scope>
    <source>
        <strain evidence="6">KCTC 23299</strain>
    </source>
</reference>
<feature type="chain" id="PRO_5047109560" evidence="4">
    <location>
        <begin position="20"/>
        <end position="378"/>
    </location>
</feature>
<dbReference type="PROSITE" id="PS50005">
    <property type="entry name" value="TPR"/>
    <property type="match status" value="7"/>
</dbReference>
<dbReference type="Pfam" id="PF14559">
    <property type="entry name" value="TPR_19"/>
    <property type="match status" value="1"/>
</dbReference>
<organism evidence="5 6">
    <name type="scientific">Terrimonas rubra</name>
    <dbReference type="NCBI Taxonomy" id="1035890"/>
    <lineage>
        <taxon>Bacteria</taxon>
        <taxon>Pseudomonadati</taxon>
        <taxon>Bacteroidota</taxon>
        <taxon>Chitinophagia</taxon>
        <taxon>Chitinophagales</taxon>
        <taxon>Chitinophagaceae</taxon>
        <taxon>Terrimonas</taxon>
    </lineage>
</organism>
<dbReference type="InterPro" id="IPR050498">
    <property type="entry name" value="Ycf3"/>
</dbReference>
<dbReference type="InterPro" id="IPR011990">
    <property type="entry name" value="TPR-like_helical_dom_sf"/>
</dbReference>
<sequence length="378" mass="43628">MKQILTLISILLLHSIAGAQTAEALYEEGVKLKKDKKIVEALGKFKEAIKLKPDYTEALYESGWCYNDMKEYNNALTNLNKAAITWSTMPKVFFERGYANQMLYKYKDALDDYFRARELKPDYTNIHKKIGEVYYQSEDYPNAILYFEKHESVSTAEMLGKDYQYWYRRGFSYNAQKEYEKAIVSLEKSLAIKKDYLSTYLELGYACTKLKRSDEAIAWFQKAIDINAGDHVAYNGIAEVYRDNIKDCDKAIEWYNKTLKIKANERKANFGIGYCLNSKGNYTEARTYLKAAIAVEPTYTAAYVDLGYCEYMLNNYTEALVQLNKALDLNAGSINALYYKGLVYIAKQEKQNALSVYEKLYTLAPATATRLKERIDKL</sequence>
<dbReference type="PANTHER" id="PTHR44858">
    <property type="entry name" value="TETRATRICOPEPTIDE REPEAT PROTEIN 6"/>
    <property type="match status" value="1"/>
</dbReference>
<dbReference type="SMART" id="SM00028">
    <property type="entry name" value="TPR"/>
    <property type="match status" value="10"/>
</dbReference>
<feature type="repeat" description="TPR" evidence="3">
    <location>
        <begin position="22"/>
        <end position="55"/>
    </location>
</feature>
<dbReference type="Pfam" id="PF13174">
    <property type="entry name" value="TPR_6"/>
    <property type="match status" value="1"/>
</dbReference>
<dbReference type="Pfam" id="PF13181">
    <property type="entry name" value="TPR_8"/>
    <property type="match status" value="2"/>
</dbReference>
<dbReference type="RefSeq" id="WP_386102704.1">
    <property type="nucleotide sequence ID" value="NZ_JBHUOZ010000003.1"/>
</dbReference>
<dbReference type="Proteomes" id="UP001597511">
    <property type="component" value="Unassembled WGS sequence"/>
</dbReference>
<evidence type="ECO:0000256" key="2">
    <source>
        <dbReference type="ARBA" id="ARBA00022803"/>
    </source>
</evidence>
<dbReference type="SUPFAM" id="SSF48452">
    <property type="entry name" value="TPR-like"/>
    <property type="match status" value="1"/>
</dbReference>
<dbReference type="Pfam" id="PF13424">
    <property type="entry name" value="TPR_12"/>
    <property type="match status" value="1"/>
</dbReference>
<accession>A0ABW6AAG9</accession>
<proteinExistence type="predicted"/>
<dbReference type="Gene3D" id="1.25.40.10">
    <property type="entry name" value="Tetratricopeptide repeat domain"/>
    <property type="match status" value="4"/>
</dbReference>
<feature type="repeat" description="TPR" evidence="3">
    <location>
        <begin position="266"/>
        <end position="299"/>
    </location>
</feature>
<evidence type="ECO:0000313" key="6">
    <source>
        <dbReference type="Proteomes" id="UP001597511"/>
    </source>
</evidence>
<protein>
    <submittedName>
        <fullName evidence="5">Tetratricopeptide repeat protein</fullName>
    </submittedName>
</protein>